<reference evidence="2" key="1">
    <citation type="journal article" date="2015" name="Genome Biol. Evol.">
        <title>Organellar Genomes of White Spruce (Picea glauca): Assembly and Annotation.</title>
        <authorList>
            <person name="Jackman S.D."/>
            <person name="Warren R.L."/>
            <person name="Gibb E.A."/>
            <person name="Vandervalk B.P."/>
            <person name="Mohamadi H."/>
            <person name="Chu J."/>
            <person name="Raymond A."/>
            <person name="Pleasance S."/>
            <person name="Coope R."/>
            <person name="Wildung M.R."/>
            <person name="Ritland C.E."/>
            <person name="Bousquet J."/>
            <person name="Jones S.J."/>
            <person name="Bohlmann J."/>
            <person name="Birol I."/>
        </authorList>
    </citation>
    <scope>NUCLEOTIDE SEQUENCE [LARGE SCALE GENOMIC DNA]</scope>
    <source>
        <tissue evidence="2">Flushing bud</tissue>
    </source>
</reference>
<evidence type="ECO:0000256" key="1">
    <source>
        <dbReference type="SAM" id="MobiDB-lite"/>
    </source>
</evidence>
<name>A0A117NG79_PICGL</name>
<geneLocation type="mitochondrion" evidence="2"/>
<gene>
    <name evidence="2" type="ORF">ABT39_MTgene1804</name>
</gene>
<feature type="region of interest" description="Disordered" evidence="1">
    <location>
        <begin position="1"/>
        <end position="27"/>
    </location>
</feature>
<protein>
    <submittedName>
        <fullName evidence="2">Uncharacterized protein</fullName>
    </submittedName>
</protein>
<keyword evidence="2" id="KW-0496">Mitochondrion</keyword>
<proteinExistence type="predicted"/>
<dbReference type="AlphaFoldDB" id="A0A117NG79"/>
<evidence type="ECO:0000313" key="2">
    <source>
        <dbReference type="EMBL" id="KUM46298.1"/>
    </source>
</evidence>
<accession>A0A117NG79</accession>
<dbReference type="EMBL" id="LKAM01000012">
    <property type="protein sequence ID" value="KUM46298.1"/>
    <property type="molecule type" value="Genomic_DNA"/>
</dbReference>
<comment type="caution">
    <text evidence="2">The sequence shown here is derived from an EMBL/GenBank/DDBJ whole genome shotgun (WGS) entry which is preliminary data.</text>
</comment>
<organism evidence="2">
    <name type="scientific">Picea glauca</name>
    <name type="common">White spruce</name>
    <name type="synonym">Pinus glauca</name>
    <dbReference type="NCBI Taxonomy" id="3330"/>
    <lineage>
        <taxon>Eukaryota</taxon>
        <taxon>Viridiplantae</taxon>
        <taxon>Streptophyta</taxon>
        <taxon>Embryophyta</taxon>
        <taxon>Tracheophyta</taxon>
        <taxon>Spermatophyta</taxon>
        <taxon>Pinopsida</taxon>
        <taxon>Pinidae</taxon>
        <taxon>Conifers I</taxon>
        <taxon>Pinales</taxon>
        <taxon>Pinaceae</taxon>
        <taxon>Picea</taxon>
    </lineage>
</organism>
<sequence>MHSPAFALKIDRHSGPVPSPSTASGVDVSPHHPIPIYSFLPSTTIIIGFGNPTTSIRIPRIHPGMDHLTLGLSLLIHPRTWNYAQPITLD</sequence>